<dbReference type="EMBL" id="RSCD01000011">
    <property type="protein sequence ID" value="RSH90076.1"/>
    <property type="molecule type" value="Genomic_DNA"/>
</dbReference>
<dbReference type="OrthoDB" id="10325098at2759"/>
<proteinExistence type="predicted"/>
<evidence type="ECO:0000256" key="1">
    <source>
        <dbReference type="SAM" id="Phobius"/>
    </source>
</evidence>
<accession>A0A427YG44</accession>
<name>A0A427YG44_9TREE</name>
<evidence type="ECO:0000313" key="2">
    <source>
        <dbReference type="EMBL" id="RSH90076.1"/>
    </source>
</evidence>
<keyword evidence="3" id="KW-1185">Reference proteome</keyword>
<organism evidence="2 3">
    <name type="scientific">Saitozyma podzolica</name>
    <dbReference type="NCBI Taxonomy" id="1890683"/>
    <lineage>
        <taxon>Eukaryota</taxon>
        <taxon>Fungi</taxon>
        <taxon>Dikarya</taxon>
        <taxon>Basidiomycota</taxon>
        <taxon>Agaricomycotina</taxon>
        <taxon>Tremellomycetes</taxon>
        <taxon>Tremellales</taxon>
        <taxon>Trimorphomycetaceae</taxon>
        <taxon>Saitozyma</taxon>
    </lineage>
</organism>
<comment type="caution">
    <text evidence="2">The sequence shown here is derived from an EMBL/GenBank/DDBJ whole genome shotgun (WGS) entry which is preliminary data.</text>
</comment>
<keyword evidence="1" id="KW-0472">Membrane</keyword>
<reference evidence="2 3" key="1">
    <citation type="submission" date="2018-11" db="EMBL/GenBank/DDBJ databases">
        <title>Genome sequence of Saitozyma podzolica DSM 27192.</title>
        <authorList>
            <person name="Aliyu H."/>
            <person name="Gorte O."/>
            <person name="Ochsenreither K."/>
        </authorList>
    </citation>
    <scope>NUCLEOTIDE SEQUENCE [LARGE SCALE GENOMIC DNA]</scope>
    <source>
        <strain evidence="2 3">DSM 27192</strain>
    </source>
</reference>
<sequence>MINALYMEIGDLLSCLYKFERAGKIPASWLPAPVAVEAIDLELLGETGPITKSTMGRHEVSTMGFLIARWAQKALPVPSPSWLPQLRDVHPTWDPEWNILPRLSEPETGQPYPALFSDVPFLDRDIGNMETVGVQRHGTVPLVSPAMPDVDPRGLDGHARPIHRIPFSSDPALLVFNESMRLDDPFTLPDHIVFVESTGFRNSALLMLDPMIIDAVLELGAFVRGLALCCAVLLVFLSGAVLGAAGYIAWTGPWPYNVTAALFICMLLGTAVHVYHSIPTCADYPFGANESQGLLSLVEAHAVMESDGHEPQGEPEQVDDWEKAGYRRGYGSVAQRQIRADEKV</sequence>
<dbReference type="Proteomes" id="UP000279259">
    <property type="component" value="Unassembled WGS sequence"/>
</dbReference>
<keyword evidence="1" id="KW-0812">Transmembrane</keyword>
<feature type="transmembrane region" description="Helical" evidence="1">
    <location>
        <begin position="226"/>
        <end position="250"/>
    </location>
</feature>
<evidence type="ECO:0000313" key="3">
    <source>
        <dbReference type="Proteomes" id="UP000279259"/>
    </source>
</evidence>
<feature type="transmembrane region" description="Helical" evidence="1">
    <location>
        <begin position="256"/>
        <end position="275"/>
    </location>
</feature>
<protein>
    <submittedName>
        <fullName evidence="2">Uncharacterized protein</fullName>
    </submittedName>
</protein>
<dbReference type="AlphaFoldDB" id="A0A427YG44"/>
<gene>
    <name evidence="2" type="ORF">EHS25_001409</name>
</gene>
<keyword evidence="1" id="KW-1133">Transmembrane helix</keyword>